<evidence type="ECO:0000313" key="1">
    <source>
        <dbReference type="EMBL" id="KAJ9115234.1"/>
    </source>
</evidence>
<dbReference type="Proteomes" id="UP001230649">
    <property type="component" value="Unassembled WGS sequence"/>
</dbReference>
<sequence length="340" mass="35331">MSHTNDEDLDDFDDILDDFDAPPQPKASTSTSKPNPKSQPAADDKNFEDELSRNMAALLASFGGNGVAGVPGAGPADDPPDFPLGGEDDLAKLLEQIMGSAPSDLGDDEEDGGEGLEKLLASLGQPTPPGASTTAGTTSKKASKSAEPAADANGEPLSFEETMRQTMNRMKASEQESRTGADKSDDPLAALLASLNIDPSDLDLSSLGLGDIPGGAGGAAGAGAGGDFSGLLDGMMKQLMTKEILEEPLAELGEKYPAYLAANANTLPSAQLEKYTTQSRIVVQILEIFRSPGYKDDDDAQRGKVTKLMTQMQDLGSPPDEIMGDMPEGLDFGGEGCSIM</sequence>
<reference evidence="1" key="1">
    <citation type="submission" date="2023-04" db="EMBL/GenBank/DDBJ databases">
        <title>Draft Genome sequencing of Naganishia species isolated from polar environments using Oxford Nanopore Technology.</title>
        <authorList>
            <person name="Leo P."/>
            <person name="Venkateswaran K."/>
        </authorList>
    </citation>
    <scope>NUCLEOTIDE SEQUENCE</scope>
    <source>
        <strain evidence="1">MNA-CCFEE 5262</strain>
    </source>
</reference>
<name>A0ACC2WVR8_9TREE</name>
<keyword evidence="2" id="KW-1185">Reference proteome</keyword>
<accession>A0ACC2WVR8</accession>
<protein>
    <submittedName>
        <fullName evidence="1">Uncharacterized protein</fullName>
    </submittedName>
</protein>
<organism evidence="1 2">
    <name type="scientific">Naganishia adeliensis</name>
    <dbReference type="NCBI Taxonomy" id="92952"/>
    <lineage>
        <taxon>Eukaryota</taxon>
        <taxon>Fungi</taxon>
        <taxon>Dikarya</taxon>
        <taxon>Basidiomycota</taxon>
        <taxon>Agaricomycotina</taxon>
        <taxon>Tremellomycetes</taxon>
        <taxon>Filobasidiales</taxon>
        <taxon>Filobasidiaceae</taxon>
        <taxon>Naganishia</taxon>
    </lineage>
</organism>
<comment type="caution">
    <text evidence="1">The sequence shown here is derived from an EMBL/GenBank/DDBJ whole genome shotgun (WGS) entry which is preliminary data.</text>
</comment>
<gene>
    <name evidence="1" type="ORF">QFC20_001101</name>
</gene>
<dbReference type="EMBL" id="JASBWS010000006">
    <property type="protein sequence ID" value="KAJ9115234.1"/>
    <property type="molecule type" value="Genomic_DNA"/>
</dbReference>
<proteinExistence type="predicted"/>
<evidence type="ECO:0000313" key="2">
    <source>
        <dbReference type="Proteomes" id="UP001230649"/>
    </source>
</evidence>